<organism evidence="2 3">
    <name type="scientific">Bacillus phage JL</name>
    <dbReference type="NCBI Taxonomy" id="1296655"/>
    <lineage>
        <taxon>Viruses</taxon>
        <taxon>Duplodnaviria</taxon>
        <taxon>Heunggongvirae</taxon>
        <taxon>Uroviricota</taxon>
        <taxon>Caudoviricetes</taxon>
        <taxon>Herelleviridae</taxon>
        <taxon>Spounavirinae</taxon>
        <taxon>Siminovitchvirus</taxon>
        <taxon>Siminovitchvirus JL</taxon>
    </lineage>
</organism>
<sequence length="79" mass="9346">MSRIMMPFFGSFDNGEDREPSKPREVRNMTEKEFRVAVLKGLVAIEYAVRTQRRHYWASDMEWAVSKAQSMVEEEKKSE</sequence>
<gene>
    <name evidence="2" type="ORF">JL_43</name>
</gene>
<feature type="region of interest" description="Disordered" evidence="1">
    <location>
        <begin position="1"/>
        <end position="25"/>
    </location>
</feature>
<feature type="compositionally biased region" description="Basic and acidic residues" evidence="1">
    <location>
        <begin position="15"/>
        <end position="25"/>
    </location>
</feature>
<dbReference type="EMBL" id="KC595512">
    <property type="protein sequence ID" value="AGR46732.1"/>
    <property type="molecule type" value="Genomic_DNA"/>
</dbReference>
<evidence type="ECO:0000313" key="2">
    <source>
        <dbReference type="EMBL" id="AGR46732.1"/>
    </source>
</evidence>
<dbReference type="GeneID" id="26642161"/>
<accession>S5MSF2</accession>
<dbReference type="KEGG" id="vg:26642161"/>
<protein>
    <submittedName>
        <fullName evidence="2">Uncharacterized protein</fullName>
    </submittedName>
</protein>
<evidence type="ECO:0000313" key="3">
    <source>
        <dbReference type="Proteomes" id="UP000015092"/>
    </source>
</evidence>
<dbReference type="Proteomes" id="UP000015092">
    <property type="component" value="Segment"/>
</dbReference>
<dbReference type="RefSeq" id="YP_009215823.1">
    <property type="nucleotide sequence ID" value="NC_028982.1"/>
</dbReference>
<reference evidence="2 3" key="1">
    <citation type="journal article" date="2014" name="Genome Announc.">
        <title>Genome Sequences of Three Novel Bacillus cereus Bacteriophages.</title>
        <authorList>
            <person name="Grose J.H."/>
            <person name="Jensen J.D."/>
            <person name="Merrill B.D."/>
            <person name="Fisher J.N."/>
            <person name="Burnett S.H."/>
            <person name="Breakwell D.P."/>
        </authorList>
    </citation>
    <scope>NUCLEOTIDE SEQUENCE [LARGE SCALE GENOMIC DNA]</scope>
</reference>
<name>S5MSF2_9CAUD</name>
<keyword evidence="3" id="KW-1185">Reference proteome</keyword>
<proteinExistence type="predicted"/>
<evidence type="ECO:0000256" key="1">
    <source>
        <dbReference type="SAM" id="MobiDB-lite"/>
    </source>
</evidence>